<sequence length="74" mass="8035">MAYNLPILSRTVAGDRCDVGGCGDPGDVSQVFAWSRHGKPGCTWCRAQRDALHRRLALPHTHSRCVTGDELATS</sequence>
<accession>A0ABX3SUD0</accession>
<comment type="caution">
    <text evidence="1">The sequence shown here is derived from an EMBL/GenBank/DDBJ whole genome shotgun (WGS) entry which is preliminary data.</text>
</comment>
<protein>
    <submittedName>
        <fullName evidence="1">Uncharacterized protein</fullName>
    </submittedName>
</protein>
<evidence type="ECO:0000313" key="2">
    <source>
        <dbReference type="Proteomes" id="UP000243140"/>
    </source>
</evidence>
<proteinExistence type="predicted"/>
<name>A0ABX3SUD0_MYCMA</name>
<gene>
    <name evidence="1" type="ORF">BST29_06285</name>
</gene>
<keyword evidence="2" id="KW-1185">Reference proteome</keyword>
<reference evidence="1 2" key="1">
    <citation type="submission" date="2017-02" db="EMBL/GenBank/DDBJ databases">
        <title>The new phylogeny of genus Mycobacterium.</title>
        <authorList>
            <person name="Tortoli E."/>
            <person name="Trovato A."/>
            <person name="Cirillo D.M."/>
        </authorList>
    </citation>
    <scope>NUCLEOTIDE SEQUENCE [LARGE SCALE GENOMIC DNA]</scope>
    <source>
        <strain evidence="1 2">IP1130001</strain>
    </source>
</reference>
<organism evidence="1 2">
    <name type="scientific">Mycobacterium malmoense</name>
    <dbReference type="NCBI Taxonomy" id="1780"/>
    <lineage>
        <taxon>Bacteria</taxon>
        <taxon>Bacillati</taxon>
        <taxon>Actinomycetota</taxon>
        <taxon>Actinomycetes</taxon>
        <taxon>Mycobacteriales</taxon>
        <taxon>Mycobacteriaceae</taxon>
        <taxon>Mycobacterium</taxon>
    </lineage>
</organism>
<dbReference type="RefSeq" id="WP_071510297.1">
    <property type="nucleotide sequence ID" value="NZ_CP060015.1"/>
</dbReference>
<evidence type="ECO:0000313" key="1">
    <source>
        <dbReference type="EMBL" id="ORA84112.1"/>
    </source>
</evidence>
<dbReference type="Proteomes" id="UP000243140">
    <property type="component" value="Unassembled WGS sequence"/>
</dbReference>
<dbReference type="EMBL" id="MVHV01000005">
    <property type="protein sequence ID" value="ORA84112.1"/>
    <property type="molecule type" value="Genomic_DNA"/>
</dbReference>